<gene>
    <name evidence="4" type="ORF">MARA_36590</name>
</gene>
<organism evidence="4 5">
    <name type="scientific">Mycolicibacterium arabiense</name>
    <dbReference type="NCBI Taxonomy" id="1286181"/>
    <lineage>
        <taxon>Bacteria</taxon>
        <taxon>Bacillati</taxon>
        <taxon>Actinomycetota</taxon>
        <taxon>Actinomycetes</taxon>
        <taxon>Mycobacteriales</taxon>
        <taxon>Mycobacteriaceae</taxon>
        <taxon>Mycolicibacterium</taxon>
    </lineage>
</organism>
<evidence type="ECO:0000256" key="2">
    <source>
        <dbReference type="SAM" id="SignalP"/>
    </source>
</evidence>
<dbReference type="Pfam" id="PF03713">
    <property type="entry name" value="DUF305"/>
    <property type="match status" value="1"/>
</dbReference>
<feature type="compositionally biased region" description="Low complexity" evidence="1">
    <location>
        <begin position="42"/>
        <end position="60"/>
    </location>
</feature>
<dbReference type="Proteomes" id="UP000467428">
    <property type="component" value="Chromosome"/>
</dbReference>
<evidence type="ECO:0000313" key="4">
    <source>
        <dbReference type="EMBL" id="BBY50191.1"/>
    </source>
</evidence>
<proteinExistence type="predicted"/>
<reference evidence="4 5" key="1">
    <citation type="journal article" date="2019" name="Emerg. Microbes Infect.">
        <title>Comprehensive subspecies identification of 175 nontuberculous mycobacteria species based on 7547 genomic profiles.</title>
        <authorList>
            <person name="Matsumoto Y."/>
            <person name="Kinjo T."/>
            <person name="Motooka D."/>
            <person name="Nabeya D."/>
            <person name="Jung N."/>
            <person name="Uechi K."/>
            <person name="Horii T."/>
            <person name="Iida T."/>
            <person name="Fujita J."/>
            <person name="Nakamura S."/>
        </authorList>
    </citation>
    <scope>NUCLEOTIDE SEQUENCE [LARGE SCALE GENOMIC DNA]</scope>
    <source>
        <strain evidence="4 5">JCM 18538</strain>
    </source>
</reference>
<dbReference type="KEGG" id="marz:MARA_36590"/>
<evidence type="ECO:0000256" key="1">
    <source>
        <dbReference type="SAM" id="MobiDB-lite"/>
    </source>
</evidence>
<feature type="chain" id="PRO_5039452984" description="DUF305 domain-containing protein" evidence="2">
    <location>
        <begin position="27"/>
        <end position="214"/>
    </location>
</feature>
<feature type="region of interest" description="Disordered" evidence="1">
    <location>
        <begin position="31"/>
        <end position="60"/>
    </location>
</feature>
<name>A0A7I7S190_9MYCO</name>
<dbReference type="AlphaFoldDB" id="A0A7I7S190"/>
<dbReference type="InterPro" id="IPR005183">
    <property type="entry name" value="DUF305_CopM-like"/>
</dbReference>
<feature type="domain" description="DUF305" evidence="3">
    <location>
        <begin position="66"/>
        <end position="212"/>
    </location>
</feature>
<protein>
    <recommendedName>
        <fullName evidence="3">DUF305 domain-containing protein</fullName>
    </recommendedName>
</protein>
<dbReference type="PANTHER" id="PTHR36933">
    <property type="entry name" value="SLL0788 PROTEIN"/>
    <property type="match status" value="1"/>
</dbReference>
<accession>A0A7I7S190</accession>
<dbReference type="EMBL" id="AP022593">
    <property type="protein sequence ID" value="BBY50191.1"/>
    <property type="molecule type" value="Genomic_DNA"/>
</dbReference>
<feature type="signal peptide" evidence="2">
    <location>
        <begin position="1"/>
        <end position="26"/>
    </location>
</feature>
<evidence type="ECO:0000259" key="3">
    <source>
        <dbReference type="Pfam" id="PF03713"/>
    </source>
</evidence>
<dbReference type="RefSeq" id="WP_163919704.1">
    <property type="nucleotide sequence ID" value="NZ_AP022593.1"/>
</dbReference>
<geneLocation type="plasmid" evidence="5">
    <name>pjcm18538 dna</name>
</geneLocation>
<dbReference type="InterPro" id="IPR012347">
    <property type="entry name" value="Ferritin-like"/>
</dbReference>
<evidence type="ECO:0000313" key="5">
    <source>
        <dbReference type="Proteomes" id="UP000467428"/>
    </source>
</evidence>
<keyword evidence="5" id="KW-1185">Reference proteome</keyword>
<dbReference type="Gene3D" id="1.20.1260.10">
    <property type="match status" value="1"/>
</dbReference>
<sequence length="214" mass="22000">MTSITSATGRIAALVAAAATALFVSACTETPASDDHASHSQGAESSAPAPSGEAPAALPAGVNDADVDFAKGMIPHHEQAVQMSELVPDRSSDPAVIELAAAISKAQEPEIKTMQGFLTEWTGSAATGHEGHDMGAMGMQGMVDGATMERLETLKGAEFDTLWLQSMIGHHEGAIAMANTEIADGADADAKDLAAEIVKTQQAEIDQMKQMLGG</sequence>
<keyword evidence="2" id="KW-0732">Signal</keyword>
<dbReference type="PANTHER" id="PTHR36933:SF1">
    <property type="entry name" value="SLL0788 PROTEIN"/>
    <property type="match status" value="1"/>
</dbReference>